<evidence type="ECO:0000256" key="4">
    <source>
        <dbReference type="ARBA" id="ARBA00022737"/>
    </source>
</evidence>
<feature type="compositionally biased region" description="Low complexity" evidence="11">
    <location>
        <begin position="1111"/>
        <end position="1124"/>
    </location>
</feature>
<evidence type="ECO:0000256" key="2">
    <source>
        <dbReference type="ARBA" id="ARBA00022553"/>
    </source>
</evidence>
<evidence type="ECO:0000256" key="9">
    <source>
        <dbReference type="PROSITE-ProRule" id="PRU00385"/>
    </source>
</evidence>
<feature type="coiled-coil region" evidence="10">
    <location>
        <begin position="5490"/>
        <end position="5517"/>
    </location>
</feature>
<feature type="region of interest" description="Disordered" evidence="11">
    <location>
        <begin position="6670"/>
        <end position="6699"/>
    </location>
</feature>
<dbReference type="GeneID" id="114848153"/>
<keyword evidence="3 9" id="KW-0812">Transmembrane</keyword>
<feature type="region of interest" description="Disordered" evidence="11">
    <location>
        <begin position="168"/>
        <end position="190"/>
    </location>
</feature>
<feature type="region of interest" description="Disordered" evidence="11">
    <location>
        <begin position="4264"/>
        <end position="4301"/>
    </location>
</feature>
<evidence type="ECO:0000313" key="14">
    <source>
        <dbReference type="RefSeq" id="XP_028994246.1"/>
    </source>
</evidence>
<feature type="compositionally biased region" description="Polar residues" evidence="11">
    <location>
        <begin position="4265"/>
        <end position="4286"/>
    </location>
</feature>
<feature type="compositionally biased region" description="Polar residues" evidence="11">
    <location>
        <begin position="181"/>
        <end position="190"/>
    </location>
</feature>
<dbReference type="Gene3D" id="1.20.58.60">
    <property type="match status" value="10"/>
</dbReference>
<feature type="compositionally biased region" description="Basic and acidic residues" evidence="11">
    <location>
        <begin position="4423"/>
        <end position="4441"/>
    </location>
</feature>
<dbReference type="KEGG" id="bspl:114848153"/>
<keyword evidence="2" id="KW-0597">Phosphoprotein</keyword>
<dbReference type="FunFam" id="1.20.58.60:FF:000126">
    <property type="entry name" value="Spectrin repeat containing, nuclear envelope 1a"/>
    <property type="match status" value="1"/>
</dbReference>
<dbReference type="Pfam" id="PF25035">
    <property type="entry name" value="SYNE1"/>
    <property type="match status" value="1"/>
</dbReference>
<protein>
    <submittedName>
        <fullName evidence="14">Nesprin-2-like isoform X1</fullName>
    </submittedName>
</protein>
<feature type="region of interest" description="Disordered" evidence="11">
    <location>
        <begin position="4421"/>
        <end position="4488"/>
    </location>
</feature>
<feature type="region of interest" description="Disordered" evidence="11">
    <location>
        <begin position="238"/>
        <end position="301"/>
    </location>
</feature>
<feature type="compositionally biased region" description="Polar residues" evidence="11">
    <location>
        <begin position="2153"/>
        <end position="2171"/>
    </location>
</feature>
<evidence type="ECO:0000259" key="12">
    <source>
        <dbReference type="PROSITE" id="PS51049"/>
    </source>
</evidence>
<feature type="region of interest" description="Disordered" evidence="11">
    <location>
        <begin position="1227"/>
        <end position="1259"/>
    </location>
</feature>
<feature type="region of interest" description="Disordered" evidence="11">
    <location>
        <begin position="1071"/>
        <end position="1091"/>
    </location>
</feature>
<gene>
    <name evidence="14" type="primary">LOC114848153</name>
</gene>
<dbReference type="Pfam" id="PF10541">
    <property type="entry name" value="KASH"/>
    <property type="match status" value="1"/>
</dbReference>
<feature type="region of interest" description="Disordered" evidence="11">
    <location>
        <begin position="6586"/>
        <end position="6611"/>
    </location>
</feature>
<dbReference type="SMART" id="SM00150">
    <property type="entry name" value="SPEC"/>
    <property type="match status" value="9"/>
</dbReference>
<dbReference type="FunFam" id="1.20.58.60:FF:000073">
    <property type="entry name" value="Nesprin-1 isoform 1"/>
    <property type="match status" value="1"/>
</dbReference>
<dbReference type="SUPFAM" id="SSF46966">
    <property type="entry name" value="Spectrin repeat"/>
    <property type="match status" value="11"/>
</dbReference>
<feature type="compositionally biased region" description="Low complexity" evidence="11">
    <location>
        <begin position="240"/>
        <end position="253"/>
    </location>
</feature>
<dbReference type="InterPro" id="IPR018159">
    <property type="entry name" value="Spectrin/alpha-actinin"/>
</dbReference>
<dbReference type="GO" id="GO:0005640">
    <property type="term" value="C:nuclear outer membrane"/>
    <property type="evidence" value="ECO:0007669"/>
    <property type="project" value="UniProtKB-SubCell"/>
</dbReference>
<organism evidence="13 14">
    <name type="scientific">Betta splendens</name>
    <name type="common">Siamese fighting fish</name>
    <dbReference type="NCBI Taxonomy" id="158456"/>
    <lineage>
        <taxon>Eukaryota</taxon>
        <taxon>Metazoa</taxon>
        <taxon>Chordata</taxon>
        <taxon>Craniata</taxon>
        <taxon>Vertebrata</taxon>
        <taxon>Euteleostomi</taxon>
        <taxon>Actinopterygii</taxon>
        <taxon>Neopterygii</taxon>
        <taxon>Teleostei</taxon>
        <taxon>Neoteleostei</taxon>
        <taxon>Acanthomorphata</taxon>
        <taxon>Anabantaria</taxon>
        <taxon>Anabantiformes</taxon>
        <taxon>Anabantoidei</taxon>
        <taxon>Osphronemidae</taxon>
        <taxon>Betta</taxon>
    </lineage>
</organism>
<accession>A0A6P7LHV1</accession>
<feature type="compositionally biased region" description="Basic and acidic residues" evidence="11">
    <location>
        <begin position="254"/>
        <end position="265"/>
    </location>
</feature>
<feature type="region of interest" description="Disordered" evidence="11">
    <location>
        <begin position="1109"/>
        <end position="1200"/>
    </location>
</feature>
<evidence type="ECO:0000256" key="8">
    <source>
        <dbReference type="ARBA" id="ARBA00046312"/>
    </source>
</evidence>
<feature type="region of interest" description="Disordered" evidence="11">
    <location>
        <begin position="890"/>
        <end position="912"/>
    </location>
</feature>
<feature type="domain" description="KASH" evidence="12">
    <location>
        <begin position="7065"/>
        <end position="7124"/>
    </location>
</feature>
<feature type="region of interest" description="Disordered" evidence="11">
    <location>
        <begin position="2138"/>
        <end position="2215"/>
    </location>
</feature>
<dbReference type="Pfam" id="PF00435">
    <property type="entry name" value="Spectrin"/>
    <property type="match status" value="3"/>
</dbReference>
<feature type="compositionally biased region" description="Basic and acidic residues" evidence="11">
    <location>
        <begin position="4291"/>
        <end position="4301"/>
    </location>
</feature>
<keyword evidence="5" id="KW-1133">Transmembrane helix</keyword>
<keyword evidence="7" id="KW-0539">Nucleus</keyword>
<evidence type="ECO:0000256" key="10">
    <source>
        <dbReference type="SAM" id="Coils"/>
    </source>
</evidence>
<feature type="coiled-coil region" evidence="10">
    <location>
        <begin position="5731"/>
        <end position="5765"/>
    </location>
</feature>
<feature type="compositionally biased region" description="Basic and acidic residues" evidence="11">
    <location>
        <begin position="2138"/>
        <end position="2152"/>
    </location>
</feature>
<keyword evidence="4" id="KW-0677">Repeat</keyword>
<dbReference type="CDD" id="cd00176">
    <property type="entry name" value="SPEC"/>
    <property type="match status" value="4"/>
</dbReference>
<feature type="compositionally biased region" description="Basic and acidic residues" evidence="11">
    <location>
        <begin position="1125"/>
        <end position="1136"/>
    </location>
</feature>
<dbReference type="InterPro" id="IPR002017">
    <property type="entry name" value="Spectrin_repeat"/>
</dbReference>
<comment type="similarity">
    <text evidence="1">Belongs to the nesprin family.</text>
</comment>
<reference evidence="14" key="1">
    <citation type="submission" date="2025-08" db="UniProtKB">
        <authorList>
            <consortium name="RefSeq"/>
        </authorList>
    </citation>
    <scope>IDENTIFICATION</scope>
</reference>
<dbReference type="Proteomes" id="UP000515150">
    <property type="component" value="Chromosome 22"/>
</dbReference>
<feature type="compositionally biased region" description="Polar residues" evidence="11">
    <location>
        <begin position="4616"/>
        <end position="4625"/>
    </location>
</feature>
<evidence type="ECO:0000256" key="7">
    <source>
        <dbReference type="ARBA" id="ARBA00023242"/>
    </source>
</evidence>
<feature type="region of interest" description="Disordered" evidence="11">
    <location>
        <begin position="6616"/>
        <end position="6635"/>
    </location>
</feature>
<comment type="subcellular location">
    <subcellularLocation>
        <location evidence="8">Nucleus outer membrane</location>
        <topology evidence="8">Single-pass type IV membrane protein</topology>
    </subcellularLocation>
</comment>
<feature type="region of interest" description="Disordered" evidence="11">
    <location>
        <begin position="4321"/>
        <end position="4373"/>
    </location>
</feature>
<feature type="region of interest" description="Disordered" evidence="11">
    <location>
        <begin position="1459"/>
        <end position="1492"/>
    </location>
</feature>
<evidence type="ECO:0000313" key="13">
    <source>
        <dbReference type="Proteomes" id="UP000515150"/>
    </source>
</evidence>
<keyword evidence="6 9" id="KW-0472">Membrane</keyword>
<feature type="region of interest" description="Disordered" evidence="11">
    <location>
        <begin position="1562"/>
        <end position="1616"/>
    </location>
</feature>
<feature type="compositionally biased region" description="Polar residues" evidence="11">
    <location>
        <begin position="1460"/>
        <end position="1472"/>
    </location>
</feature>
<feature type="region of interest" description="Disordered" evidence="11">
    <location>
        <begin position="1"/>
        <end position="29"/>
    </location>
</feature>
<dbReference type="FunFam" id="1.20.58.60:FF:000115">
    <property type="entry name" value="nesprin-2 isoform X2"/>
    <property type="match status" value="1"/>
</dbReference>
<dbReference type="InParanoid" id="A0A6P7LHV1"/>
<evidence type="ECO:0000256" key="6">
    <source>
        <dbReference type="ARBA" id="ARBA00023136"/>
    </source>
</evidence>
<feature type="compositionally biased region" description="Polar residues" evidence="11">
    <location>
        <begin position="4347"/>
        <end position="4357"/>
    </location>
</feature>
<feature type="coiled-coil region" evidence="10">
    <location>
        <begin position="5552"/>
        <end position="5579"/>
    </location>
</feature>
<feature type="region of interest" description="Disordered" evidence="11">
    <location>
        <begin position="4606"/>
        <end position="4625"/>
    </location>
</feature>
<evidence type="ECO:0000256" key="1">
    <source>
        <dbReference type="ARBA" id="ARBA00008619"/>
    </source>
</evidence>
<dbReference type="PROSITE" id="PS51049">
    <property type="entry name" value="KASH"/>
    <property type="match status" value="1"/>
</dbReference>
<dbReference type="SMART" id="SM01249">
    <property type="entry name" value="KASH"/>
    <property type="match status" value="1"/>
</dbReference>
<feature type="compositionally biased region" description="Low complexity" evidence="11">
    <location>
        <begin position="4458"/>
        <end position="4474"/>
    </location>
</feature>
<evidence type="ECO:0000256" key="3">
    <source>
        <dbReference type="ARBA" id="ARBA00022692"/>
    </source>
</evidence>
<name>A0A6P7LHV1_BETSP</name>
<feature type="compositionally biased region" description="Basic and acidic residues" evidence="11">
    <location>
        <begin position="1079"/>
        <end position="1090"/>
    </location>
</feature>
<proteinExistence type="inferred from homology"/>
<dbReference type="InterPro" id="IPR056887">
    <property type="entry name" value="SYNE1/2_dom"/>
</dbReference>
<feature type="coiled-coil region" evidence="10">
    <location>
        <begin position="4084"/>
        <end position="4139"/>
    </location>
</feature>
<dbReference type="PANTHER" id="PTHR14514">
    <property type="entry name" value="PKA ANCHORING PROTEIN"/>
    <property type="match status" value="1"/>
</dbReference>
<sequence length="7124" mass="796857">MKQTLISRKSKGLDVSSSQEPLSPPVGTTDVASVEVEKDIGREKTTSIVQTVTETTKSVIVVEESLSPSSGVSESSDICLSKKTEATEKPDSQISEAVVGKTKVIATRRTSEEGPECQQPCPAAHIITEPNETTAVEMGMVSPPKRKTKGLKPSPELATQVAAEITQEPVRQKSLEEPKTKQTQIIRKSNSFDIFAPQKTLSISGTTTQDDSNQTEKDATSVVQAVIRTAVGTIVEEVEQSPTTTVSTSSEVPHLGEEQSTEKPDSPVTDDAVVEPSRRTSKDIPYSQQPASSPDIIKGPTKTTDLELGMVLPPKRMRKGLKTSPEIGTKVVTEITREPVRQKCLEETQMKQTLISRKSKGFDVSSSQEPLYPPVGTIDVASVEVEKDIGREKTTSIVQTVTETTKSVIVVEESLSPSSGVSESSDICLSKKTEATDKPDSQISEAVVGKTKVIATRRTSEEGPEDQQPCPTPYIITEPTETTVVEMGKVLVPKRMTKGLKPSPELTTKVAAEITQEPVRQKSLEEPKSVLKEIKQTLIGWVSKGFDVSSPQEPLSPPVGTMDVSSIEVRKDIDRGKSTSVEQKVIETTKPIVVEERLLPTSRVLKSPDISPHEKTEALEKPDRQISKAVLGKAKVIATRRTSEEGPGGQQPCPTAHIITEPTETTVVEMGKVSPPKRKTKGLKTSPELGTTVITDITRDPVRQKSLEEPETKQTQIIRKSKSFDIFAPQKTLSISGTTTQDDSNQTEKDATSVVQAVIRTAVGTIVEEVEQSPTTTVSTSSEVPHLGEEQSTEKPNSPVTDDAVVESSRRTSKDIPYSQQPASSPDIIKGSTKTTYVELGKVSPPKRKTKGLKPSPELGTKVVTEITQETVRQKCLEETQMKQTIISRKSKGFDVSSSQEPLSPPVGTTDVASVEVEKDIGREKTTSIVQTVTETTKSVIVVEESLSPTSGVSESSDICLSKKIEATEKHDRQISEADVGKTKVIATRRTSEEGPEDQQPCPTAHTITEPNETTAVEMGTVSPPKRKTKGLITEISREPVRQKSLEEPETKQTLIIRKSKSFDISAPQKTLSISGTTTHDDSNQTEKDATSVVQTVIRTAVGTIVEEVEQSPTTTVSTSSKVSHLGEEQSTEKPDSSVTDAASVEPSRRTSKDGPGSQQPASSPDIIKGPTKTTDVELGKVSPPKRKTKGLKPSPELGTEVVTEITQEHVRQKSLEETQMNQTLISRKSKGFDVSPSQEPLSPPVGTSDVASVEVEKDIDREKTTSIVQTVTETTKSVIVVEESLSPTSGVSESSDICHYKETEATEKPDSQISEAVFGETKVIATRRTSEEGPEGQQPCPTAHIITEPNETTGVEMGKVSPPKRKTKGLKPSPELTSKVVAEIIQEPVRQKSLEEPETKQTLIIRKSKSFDISAPQKTLSISGTTTHDISNQTEKEATSIVQPVIRTAVGTIVEEVEQSPTTTLSTSSEVSHFGGEQSTEKPDSPVTDDDDVVEQSEFKQSSSGLITGPMVDEQIQTTAKCVFSVRTDTPHLTEYIDKLWKHSPEVQKRYLVLSLPEGAKYTPETKPVLPPVGPSTQHTSEEISESSSQLKFRGPTQDITKDDTGDDSVSFTKESSEILVDPSHLVLDVSEMTKEAFQSDTSQGRPPAGQSQVAGTEFIEVHFSEQESVYSRQAERSIVVLEQGAKEQLDSKLDERSVTIEKIQLGPEVHVLQLDLQTSPEVHKDMSAANVEPKIDVKIIHNQGQPESKIEITAEVMAKTSVGEVTKLKGQESSAECKEEFLRNSAQSTVAVAPILEPSETEFIEISLYEQDFINPSEDTKLLEKPLEVKEQPVHEEHSAHEAQEKKYLTMEKIPVEREVSVLQLDVPTTETQTKREAQNVDRTAGIHSKEAVVNTRVERKACVSYSGSTQLMANEAVTASAEIKLSKEDTIKPSMTVIKPNFPQPTEEKPKVVEKSKVQQDHIKDSTKDLHDPSQSLDKMTQKIKIVSDECISQPAAIIKEHETTSAITRVSMIHVYQAGEEHLEKKIASVEITKVKQESEEHLVQLQHEQHQLSTQELSGLAKTDVKSISQQQSFKDADEVVQLDEQTVQEEDQYISVTTAKKPMIETAETSVEGPENIYETRTDVYNEKAAVETKVKQGSSEREKLVQSDSTEPSSVASVAVQPTATEKAFTEVSEKDAAKPTRAAIKSDSLEATPEPPKELEDEEDRSTMPLLDLVKAPHSLDESAREEKSYKGAKVHLLQPDSQKIIKEHKITSYLVTETPLIRQTSVQCEEVVMKKRQTSPDAKPGKTAVEYSSTVQSTVEVKIEECAQLEQHAEVLTQDMGDPSTVIERSIRIERIHKEEDVCALQLDIATGQVEDENLTFIIAKEPRRAVTQTSIEGKLVAEKETVVDVHSEEAAFKTDDVSQSDAFKPVTCEGRTEFKQISFSEHERVQPSRTHPQLELFKSMQDGQTSIKAPSVQAKHPQVPAPEMDNLPMSQEATTTEKKKQVESGMKFETVRESKDVTNTDIQPDEHRVKIITEEMKEGSSESMFGLRMAPKTQITKKKTEEERESQGQGWETAVTVELPKHPLAVTTAVTTEAVTREAFTLPQVGYDAQLKSPESLTVSADFTLGEAAWEAGSPTDEEADVMTEELLEPSKGAAFFTEIQELAGAGHSAQLTEAKYQGEAPEALISSASDLNGCLRRLISKVLTYKSRPAELNPSALAQQIEEAQQCGESVQAQLSLFSQLSRADAVEHVETQWKDAAQHVAAVIQSKEAQLQLLTDYCTQTQTARTTVDRQTAEVDALKRCPEQSRVKEAEQICSIQTSMEERRAVLRELLAIYTKLCPALSRPERATARTDLKNLQEQWRGLERAVERRLHHINVHAHETKSLLSEITGLEENVETVVKTLEATTPSVSQWNCKKTQHLMEANADLKASQQKYLHLQQLSSPLLSSRWEKETREIQQRLQIVKDKISHAEDLVTSQSQTSSSPIMEKMIAVMRDGLAWAKQTETDIEGRRRRVSLLPEEVHQQLRDLKKLQSDVISKQCQLQALVEEVTELLPQLDQTEEVPMVHSSLEALNKLSKSTTEKLTNAMRDIESGLQTREKLSEQIADLDSWIITHLHREASGSADVELRSPTELDRRLRQIQETLAEAEKHAAVWEALLTKSKDISSELSCTENCQLFEKLSDIQEDIQAISSYEKDNKTELDELIQIVDSSKKNLVATEKSLRQMLVDVSKHRFPITTESLKDLDAFKGLILEHKSQVELLQPWIPQEKTRGLHSIMSEIHSKMASLERKACDHEQYLSIRQAVEDLKETFQQQVLHTKEDSMTLEGRYKLCQSLLIQYPLIKHLCEEARSKLQLISTDLYPSQLTAERQRLKQNEESLVTWQMTLYNNLRTIEWDVLKELDLDSERRATRVFLWTTQKELQKLTVLEPNDTVLDQEYQRIVGLKQTVESRIRALEVLEQKKGNKAESQSQDLQRLKKAVISHCDTHMENMVQARDSLTGYTCKVKKAVQFLRDLEASLLPLQGSAGPCSEQLEETQQALAALQEQFQTHVEELQTQAALHSYLSPQKVEQLQETILSQLLVKMSTLQAKGHMRLEGLSRCAEHHINYIRCQEEIMQSVKSSENCLLQLISQKLTSLGDFTDQEAKLQLLSQAVDDLLTRLKELKEWCPEPSCRGVREAVVTAVWKRVSRLWLCTQRLRGRSRQRITEWSDVTNSVEKASAVLEQVEAELPDDVPVKLSTEALHDLLQSWEQYQDRLDCEHRSLSALELRAARLLGVPAHLESAPPTPLCQKLQVMQARYASIKKKSREGLEAVRLELEQREKLWEELHGLRVWLEATGGRLSEMEQSDGAHELPEIHVQLYTHKALLQRIMDSLKVKYSDTATPVPVEVEGQLQGVTQSMKQVEVKVGEAVERSGPVHRLGVKLFEILAGLRSVQKRLEQRSPTVIEAKFTQKRVWDELDVWHSCLAALEVDLQDLEKPEDTLVLTEKLVEVQQFHSQLAKEAEQRTTLLSKIQTWLQEHQEMINSSKSWICDAQSWLAAPYTYTTAKCLSSHVHTLQMVLNDSAQIRTTLQGFSSVLQEMSQVCDIATLQEQLVEADRQVADVQDSFTAPLSQLEHAAAEVEAIEIEIRRMEGQVAEIKALLTSPESLPSRREASLTPIEQKIQSMRRTVAEIQKCKPGLCLPEKAEETLTVFAVVNQLQTLLLELEKKVPALFIQQPPTPVQAKASSALQPPLLKSTSEEEDAQGQIRIVHMEEDVLKRSGATLLTVEQSSPEQRQSWTPERSQQLQAEEAGEQKGSEEQRVEEGGGGVFWWLWDLFLSTAAEEPAASEETKAATEQTEETQDVEGPTDTTEASSSEALSKPLATVRTQSQSESMELMKGQRGLAWRGDDSHPEGPKTHTVYSLGAHTLKESFPPREATAFRAARSDSREVDGRIRSVEPRRSPVTARDTAVSSTQTQAPAGRAAAASLQHQDAAGGRRPAQNLKEPGCRSGPCPPEGALHGCLDRVAQLEQWLQEAERNLLPAAPVTMQDSVERQLLTCQEMLMEIEQKVVSLSALTQAADRHQQEELGAVGSQQEVAELLSSKLQLLKLNLVSFQQLLQERLEEEGSSRELQEQTQGVCLPQQSKRSSSFQELFSSPRNKLLRQSSLQQQKELEQELTEQRGLTQAIIRLHSQDTACSAPAGADVEEDSAQKKWDHLHSRLLAVEESWLLPPSEVTDSSVSRTDGTAGCMIGTQHLKELQTHIILLRELGQKAAALPNQTCSVDVSHQTLDEGLFHVLCGASLSLSSLRNMLLSPAVAAHEGDAQLTLLQSLSAELATFSSELVSQGSKVSLILGSERGQRCVDDLSRILPVVEAALSSRKKQLVNTEQETEKQQGKLRALHAAFTSNQSIIPQVMNDFSGTLSSNEHLQAVVQMQERLQQQVEQVDSLLQEHGPDLPACLIHQATQLQSELDTALGGVGARREELRGSVELQEQYERLVTSLKELLRLGCERLAQQPELQSRAQLQQQLSSHERFFQFLGHRSRTLLYLTSRLPESALQRWEGVVSGLQEELSRLQQRGLERGASMRETLQMWLQWEEDAAWSETLLRQIDTSFPTMLGCRDSDEQILEKLRLLRELLVSLEQNEARLSRTLEAGRRLQRLGCRSVGASTNHMEAFWRSLHKRAEQERVNCDRQQRLRSRFLHDSAVLAEWMGGARELIDSWRCLSVSGSEEMDLEQRRDCYFQFVALTKELEPSLDMKVRVTGAGMQLVQVSDTEDTAPSQSLDLGLSSIDSQLRQLELDWSSLMEDVPVVQEALHARWMKTLTQQGALLELQTWLRAAESQLEEQRHRFRQTSGTEADLTHLLKHCKERELEMTAHQATLDYVKQPLQACGSDRSKCWEHNRFSEDQGCLNHQWLSLQEKLRRQIQKIEQDLCNRAALEARLTQINSWITDQNLWISSAWTPSSQTELRRSIRTCQDLGGEIKVKATALQKLRDQSQSICDFMSEADKSTEACSALTQQNESLRQRLAQTQQLWDSVDRKLSQSLQKSLRRSQTAAGHSSPQLCLQAQRASQRRLQLLQEETEAAEAEWEELSRSISCLREVISPAAASLVAEQMERLRESWAAGSAALDQQLQRSRAVVQVWEVYEDRAASVAQRLQTLQSDSTSLGGGSDDSSVEQLTGRVHKVQSLLGRTDTVHSDLQGALEASHALIDHLDPLASSLVQSQSRLLSGSVLRLRHMLQGKLGHVQEELQRLQEFTHDLDSLERNLELWQQRVQDAAHTEQAALLELSGLSADLDVLNELSCSQTPGDAASRRLSRLNRCWAQTSSGAEEACSELQSEALRQQSFQQKCESWMWFLQRMEDSVVVDVAGSYTGLRQQLRTHKRFQAELSIGHQILHSVVAEALHLLQRGEVEYRSDLILKLAQLQEHWQGAVQRAEQRRCLVEGLLKHWHQYSRSLRKLQKFLTDTNALLPPAGAAQCSLQQLRRSLQELLHTELLFQRYQCSFVHTLEIGRQLFSMGDEETQAQLQKDLGALQEEWEQLHSLLEQRIDATDAILKKWERCEAGLADSVMQLKDVKTRLNQSMPDCDDELQSAEKFNKENEDSLEDWAESLTELRTMKTDLSQYIITDDVLLLQEQVEHLHCQWEELCLKVSLRKQEIADRLNAWIVFNEKNKELCEWLTQMENKVAHSSELSIEEMVEKLKKDCMEEINLFSENKTHLKQLGEQLITASNKTKEAEVNDKLKDTNDRWQHLFDHIEARVRKLKETLVTVQQLDKNMSNLRTWLSRVEAALAKPLVYSVCHSEEIQKKLAEQQDLQRDIEQHTESVASVLTLCDVLLHDADACDGDAENDSIQQTSRSLDRRWRNICAMSMERRMRIEETWRLWSKFLDDYSRFDDWLQAAELSAANPDSANVLYTSAKEELKKFESVQRQVHERLTQLELVNKQYRRLARENRTDAASKLKVMVHEGNQRWDRLQKRVSAVLRRLKHFTSQREDFEGTREAILVWLTEMDLQLTNVEHFSESDVEDKMQQLNGFQQEITLNTNKIDALIVFGENLIQKSAALDAVLIEDELEELHSYCQEVFGRVARFHQRLVSRRPVLDDSPPPWRESREEEAPAAGVSAGRHSSCHLLAPPLERSGRETPVSVDSIPLEWDHTVDVGGSSSHEDDEDEAFFSALSVKSLSELPSWHQPGSPERRPGLGPRGTSSSPTHTGSQLLQQGYAKLMAECSGSIDSVQRIKLILNDDDEELDDVGLSSSTADKQSSTGVIQRWELLQAQPCDSHAETRQNLEQWQKLNSDLGDVTSWLDSVLPDLDRLQQMEAFTSIRDLEVNVKKLKEMQKTFNSYKCVMISVNLSSRHFLQDDRSELQEALASANHSWTTACSRLERWERRLQEALMQCQEFHATLHSLLLWLAQAENRLFSVDARELLGRRAAALEHRDALTALQQELRRRQRQVCSLQDISSQLLPEATADDSTEAKEKVHVIANKLRLLLRQVAADLHTLQGAEEVSTADAISVSTAQDGAEALGSVLSDSVSQEICSSSCEVDSIGLGTITQDSGAAAAVRHPATRRDREPPPRAPFLHRVLRAAFPLHLLLLVLLVLTCLVPLSEDDYSCTLSNNFARSFYPMLRYTNGPPPT</sequence>
<feature type="compositionally biased region" description="Polar residues" evidence="11">
    <location>
        <begin position="6690"/>
        <end position="6699"/>
    </location>
</feature>
<feature type="topological domain" description="Cytoplasmic" evidence="9">
    <location>
        <begin position="1"/>
        <end position="7073"/>
    </location>
</feature>
<dbReference type="RefSeq" id="XP_028994246.1">
    <property type="nucleotide sequence ID" value="XM_029138413.3"/>
</dbReference>
<evidence type="ECO:0000256" key="11">
    <source>
        <dbReference type="SAM" id="MobiDB-lite"/>
    </source>
</evidence>
<evidence type="ECO:0000256" key="5">
    <source>
        <dbReference type="ARBA" id="ARBA00022989"/>
    </source>
</evidence>
<feature type="compositionally biased region" description="Basic and acidic residues" evidence="11">
    <location>
        <begin position="170"/>
        <end position="180"/>
    </location>
</feature>
<keyword evidence="10" id="KW-0175">Coiled coil</keyword>
<feature type="compositionally biased region" description="Basic and acidic residues" evidence="11">
    <location>
        <begin position="1036"/>
        <end position="1051"/>
    </location>
</feature>
<feature type="compositionally biased region" description="Low complexity" evidence="11">
    <location>
        <begin position="772"/>
        <end position="785"/>
    </location>
</feature>
<dbReference type="InterPro" id="IPR012315">
    <property type="entry name" value="KASH"/>
</dbReference>
<feature type="topological domain" description="Perinuclear space" evidence="9">
    <location>
        <begin position="7095"/>
        <end position="7124"/>
    </location>
</feature>
<feature type="compositionally biased region" description="Basic and acidic residues" evidence="11">
    <location>
        <begin position="2175"/>
        <end position="2186"/>
    </location>
</feature>
<dbReference type="OrthoDB" id="18853at2759"/>
<dbReference type="PANTHER" id="PTHR14514:SF4">
    <property type="entry name" value="NESPRIN-2"/>
    <property type="match status" value="1"/>
</dbReference>
<feature type="region of interest" description="Disordered" evidence="11">
    <location>
        <begin position="1016"/>
        <end position="1053"/>
    </location>
</feature>
<feature type="region of interest" description="Disordered" evidence="11">
    <location>
        <begin position="1354"/>
        <end position="1375"/>
    </location>
</feature>
<feature type="region of interest" description="Disordered" evidence="11">
    <location>
        <begin position="770"/>
        <end position="830"/>
    </location>
</feature>
<keyword evidence="13" id="KW-1185">Reference proteome</keyword>